<keyword evidence="2" id="KW-1185">Reference proteome</keyword>
<comment type="caution">
    <text evidence="1">The sequence shown here is derived from an EMBL/GenBank/DDBJ whole genome shotgun (WGS) entry which is preliminary data.</text>
</comment>
<dbReference type="EMBL" id="MKKU01001007">
    <property type="protein sequence ID" value="RNE98774.1"/>
    <property type="molecule type" value="Genomic_DNA"/>
</dbReference>
<gene>
    <name evidence="1" type="ORF">Tco025E_09166</name>
</gene>
<dbReference type="AlphaFoldDB" id="A0A422MZW7"/>
<accession>A0A422MZW7</accession>
<name>A0A422MZW7_9TRYP</name>
<proteinExistence type="predicted"/>
<dbReference type="OrthoDB" id="250094at2759"/>
<reference evidence="1 2" key="1">
    <citation type="journal article" date="2018" name="BMC Genomics">
        <title>Genomic comparison of Trypanosoma conorhini and Trypanosoma rangeli to Trypanosoma cruzi strains of high and low virulence.</title>
        <authorList>
            <person name="Bradwell K.R."/>
            <person name="Koparde V.N."/>
            <person name="Matveyev A.V."/>
            <person name="Serrano M.G."/>
            <person name="Alves J.M."/>
            <person name="Parikh H."/>
            <person name="Huang B."/>
            <person name="Lee V."/>
            <person name="Espinosa-Alvarez O."/>
            <person name="Ortiz P.A."/>
            <person name="Costa-Martins A.G."/>
            <person name="Teixeira M.M."/>
            <person name="Buck G.A."/>
        </authorList>
    </citation>
    <scope>NUCLEOTIDE SEQUENCE [LARGE SCALE GENOMIC DNA]</scope>
    <source>
        <strain evidence="1 2">025E</strain>
    </source>
</reference>
<sequence>MGIVPLERLSLTHSCDVRAVTGATPFHSLCEFVAWAKSRERGNLCAQVGEIDKVVTLYDGRIWIYGKGKVATIVVPIRNPFALNAILRDCEHASHLARAVLSGIAEQGLVSIGNYETFLAEYLQRRYVLYSDKNKYIRELVFVLRFTLLSHASNAGFSPNAFSHSNYVEVGKKATKAVSPASAFCESEEKKGDETDLMRAANTFEERRMEGICQLAELIWTAIDNASLLFRVKESI</sequence>
<evidence type="ECO:0000313" key="1">
    <source>
        <dbReference type="EMBL" id="RNE98774.1"/>
    </source>
</evidence>
<protein>
    <submittedName>
        <fullName evidence="1">Uncharacterized protein</fullName>
    </submittedName>
</protein>
<dbReference type="Proteomes" id="UP000284403">
    <property type="component" value="Unassembled WGS sequence"/>
</dbReference>
<dbReference type="GeneID" id="40322777"/>
<evidence type="ECO:0000313" key="2">
    <source>
        <dbReference type="Proteomes" id="UP000284403"/>
    </source>
</evidence>
<organism evidence="1 2">
    <name type="scientific">Trypanosoma conorhini</name>
    <dbReference type="NCBI Taxonomy" id="83891"/>
    <lineage>
        <taxon>Eukaryota</taxon>
        <taxon>Discoba</taxon>
        <taxon>Euglenozoa</taxon>
        <taxon>Kinetoplastea</taxon>
        <taxon>Metakinetoplastina</taxon>
        <taxon>Trypanosomatida</taxon>
        <taxon>Trypanosomatidae</taxon>
        <taxon>Trypanosoma</taxon>
    </lineage>
</organism>
<dbReference type="RefSeq" id="XP_029223897.1">
    <property type="nucleotide sequence ID" value="XM_029375991.1"/>
</dbReference>